<evidence type="ECO:0000256" key="2">
    <source>
        <dbReference type="ARBA" id="ARBA00022448"/>
    </source>
</evidence>
<feature type="transmembrane region" description="Helical" evidence="6">
    <location>
        <begin position="12"/>
        <end position="29"/>
    </location>
</feature>
<dbReference type="RefSeq" id="WP_011673138.1">
    <property type="nucleotide sequence ID" value="NC_008525.1"/>
</dbReference>
<evidence type="ECO:0000256" key="3">
    <source>
        <dbReference type="ARBA" id="ARBA00022692"/>
    </source>
</evidence>
<keyword evidence="2" id="KW-0813">Transport</keyword>
<sequence>MESSHKKLSTNMRYVILALVFINIVINYMDRTNVSIAMPELSKEIHLSTVQQGLIFSAFGWIYAAM</sequence>
<evidence type="ECO:0000313" key="8">
    <source>
        <dbReference type="EMBL" id="ABJ67639.1"/>
    </source>
</evidence>
<keyword evidence="5 6" id="KW-0472">Membrane</keyword>
<dbReference type="PROSITE" id="PS50850">
    <property type="entry name" value="MFS"/>
    <property type="match status" value="1"/>
</dbReference>
<proteinExistence type="predicted"/>
<dbReference type="Gene3D" id="1.20.1250.20">
    <property type="entry name" value="MFS general substrate transporter like domains"/>
    <property type="match status" value="1"/>
</dbReference>
<dbReference type="KEGG" id="ppe:PEPE_0551"/>
<evidence type="ECO:0000256" key="1">
    <source>
        <dbReference type="ARBA" id="ARBA00004651"/>
    </source>
</evidence>
<evidence type="ECO:0000313" key="9">
    <source>
        <dbReference type="Proteomes" id="UP000000773"/>
    </source>
</evidence>
<dbReference type="EMBL" id="CP000422">
    <property type="protein sequence ID" value="ABJ67639.1"/>
    <property type="molecule type" value="Genomic_DNA"/>
</dbReference>
<dbReference type="GO" id="GO:0022857">
    <property type="term" value="F:transmembrane transporter activity"/>
    <property type="evidence" value="ECO:0007669"/>
    <property type="project" value="InterPro"/>
</dbReference>
<accession>Q03GN3</accession>
<feature type="domain" description="Major facilitator superfamily (MFS) profile" evidence="7">
    <location>
        <begin position="16"/>
        <end position="66"/>
    </location>
</feature>
<protein>
    <submittedName>
        <fullName evidence="8">Sugar phosphate permease</fullName>
    </submittedName>
</protein>
<dbReference type="InterPro" id="IPR036259">
    <property type="entry name" value="MFS_trans_sf"/>
</dbReference>
<keyword evidence="4 6" id="KW-1133">Transmembrane helix</keyword>
<dbReference type="GeneID" id="75259188"/>
<evidence type="ECO:0000256" key="4">
    <source>
        <dbReference type="ARBA" id="ARBA00022989"/>
    </source>
</evidence>
<evidence type="ECO:0000256" key="6">
    <source>
        <dbReference type="SAM" id="Phobius"/>
    </source>
</evidence>
<dbReference type="GO" id="GO:0005886">
    <property type="term" value="C:plasma membrane"/>
    <property type="evidence" value="ECO:0007669"/>
    <property type="project" value="UniProtKB-SubCell"/>
</dbReference>
<name>Q03GN3_PEDPA</name>
<dbReference type="eggNOG" id="COG2271">
    <property type="taxonomic scope" value="Bacteria"/>
</dbReference>
<gene>
    <name evidence="8" type="ordered locus">PEPE_0551</name>
</gene>
<reference evidence="8 9" key="1">
    <citation type="journal article" date="2006" name="Proc. Natl. Acad. Sci. U.S.A.">
        <title>Comparative genomics of the lactic acid bacteria.</title>
        <authorList>
            <person name="Makarova K."/>
            <person name="Slesarev A."/>
            <person name="Wolf Y."/>
            <person name="Sorokin A."/>
            <person name="Mirkin B."/>
            <person name="Koonin E."/>
            <person name="Pavlov A."/>
            <person name="Pavlova N."/>
            <person name="Karamychev V."/>
            <person name="Polouchine N."/>
            <person name="Shakhova V."/>
            <person name="Grigoriev I."/>
            <person name="Lou Y."/>
            <person name="Rohksar D."/>
            <person name="Lucas S."/>
            <person name="Huang K."/>
            <person name="Goodstein D.M."/>
            <person name="Hawkins T."/>
            <person name="Plengvidhya V."/>
            <person name="Welker D."/>
            <person name="Hughes J."/>
            <person name="Goh Y."/>
            <person name="Benson A."/>
            <person name="Baldwin K."/>
            <person name="Lee J.H."/>
            <person name="Diaz-Muniz I."/>
            <person name="Dosti B."/>
            <person name="Smeianov V."/>
            <person name="Wechter W."/>
            <person name="Barabote R."/>
            <person name="Lorca G."/>
            <person name="Altermann E."/>
            <person name="Barrangou R."/>
            <person name="Ganesan B."/>
            <person name="Xie Y."/>
            <person name="Rawsthorne H."/>
            <person name="Tamir D."/>
            <person name="Parker C."/>
            <person name="Breidt F."/>
            <person name="Broadbent J."/>
            <person name="Hutkins R."/>
            <person name="O'Sullivan D."/>
            <person name="Steele J."/>
            <person name="Unlu G."/>
            <person name="Saier M."/>
            <person name="Klaenhammer T."/>
            <person name="Richardson P."/>
            <person name="Kozyavkin S."/>
            <person name="Weimer B."/>
            <person name="Mills D."/>
        </authorList>
    </citation>
    <scope>NUCLEOTIDE SEQUENCE [LARGE SCALE GENOMIC DNA]</scope>
    <source>
        <strain evidence="9">ATCC 25745 / CCUG 21536 / LMG 10740 / 183-1w</strain>
    </source>
</reference>
<dbReference type="HOGENOM" id="CLU_162049_2_0_9"/>
<dbReference type="InterPro" id="IPR020846">
    <property type="entry name" value="MFS_dom"/>
</dbReference>
<keyword evidence="3 6" id="KW-0812">Transmembrane</keyword>
<evidence type="ECO:0000259" key="7">
    <source>
        <dbReference type="PROSITE" id="PS50850"/>
    </source>
</evidence>
<organism evidence="8 9">
    <name type="scientific">Pediococcus pentosaceus (strain ATCC 25745 / CCUG 21536 / LMG 10740 / 183-1w)</name>
    <dbReference type="NCBI Taxonomy" id="278197"/>
    <lineage>
        <taxon>Bacteria</taxon>
        <taxon>Bacillati</taxon>
        <taxon>Bacillota</taxon>
        <taxon>Bacilli</taxon>
        <taxon>Lactobacillales</taxon>
        <taxon>Lactobacillaceae</taxon>
        <taxon>Pediococcus</taxon>
    </lineage>
</organism>
<dbReference type="STRING" id="278197.PEPE_0551"/>
<dbReference type="AlphaFoldDB" id="Q03GN3"/>
<dbReference type="Proteomes" id="UP000000773">
    <property type="component" value="Chromosome"/>
</dbReference>
<comment type="subcellular location">
    <subcellularLocation>
        <location evidence="1">Cell membrane</location>
        <topology evidence="1">Multi-pass membrane protein</topology>
    </subcellularLocation>
</comment>
<dbReference type="SUPFAM" id="SSF103473">
    <property type="entry name" value="MFS general substrate transporter"/>
    <property type="match status" value="1"/>
</dbReference>
<evidence type="ECO:0000256" key="5">
    <source>
        <dbReference type="ARBA" id="ARBA00023136"/>
    </source>
</evidence>